<feature type="compositionally biased region" description="Polar residues" evidence="2">
    <location>
        <begin position="336"/>
        <end position="347"/>
    </location>
</feature>
<proteinExistence type="predicted"/>
<feature type="compositionally biased region" description="Low complexity" evidence="2">
    <location>
        <begin position="316"/>
        <end position="335"/>
    </location>
</feature>
<name>A0A167JGU6_CALVF</name>
<feature type="compositionally biased region" description="Low complexity" evidence="2">
    <location>
        <begin position="268"/>
        <end position="280"/>
    </location>
</feature>
<feature type="region of interest" description="Disordered" evidence="2">
    <location>
        <begin position="265"/>
        <end position="395"/>
    </location>
</feature>
<keyword evidence="4" id="KW-1185">Reference proteome</keyword>
<reference evidence="3 4" key="1">
    <citation type="journal article" date="2016" name="Mol. Biol. Evol.">
        <title>Comparative Genomics of Early-Diverging Mushroom-Forming Fungi Provides Insights into the Origins of Lignocellulose Decay Capabilities.</title>
        <authorList>
            <person name="Nagy L.G."/>
            <person name="Riley R."/>
            <person name="Tritt A."/>
            <person name="Adam C."/>
            <person name="Daum C."/>
            <person name="Floudas D."/>
            <person name="Sun H."/>
            <person name="Yadav J.S."/>
            <person name="Pangilinan J."/>
            <person name="Larsson K.H."/>
            <person name="Matsuura K."/>
            <person name="Barry K."/>
            <person name="Labutti K."/>
            <person name="Kuo R."/>
            <person name="Ohm R.A."/>
            <person name="Bhattacharya S.S."/>
            <person name="Shirouzu T."/>
            <person name="Yoshinaga Y."/>
            <person name="Martin F.M."/>
            <person name="Grigoriev I.V."/>
            <person name="Hibbett D.S."/>
        </authorList>
    </citation>
    <scope>NUCLEOTIDE SEQUENCE [LARGE SCALE GENOMIC DNA]</scope>
    <source>
        <strain evidence="3 4">TUFC12733</strain>
    </source>
</reference>
<evidence type="ECO:0000256" key="1">
    <source>
        <dbReference type="SAM" id="Coils"/>
    </source>
</evidence>
<gene>
    <name evidence="3" type="ORF">CALVIDRAFT_244835</name>
</gene>
<feature type="compositionally biased region" description="Low complexity" evidence="2">
    <location>
        <begin position="381"/>
        <end position="395"/>
    </location>
</feature>
<feature type="coiled-coil region" evidence="1">
    <location>
        <begin position="83"/>
        <end position="117"/>
    </location>
</feature>
<dbReference type="OrthoDB" id="10510553at2759"/>
<evidence type="ECO:0000313" key="4">
    <source>
        <dbReference type="Proteomes" id="UP000076738"/>
    </source>
</evidence>
<dbReference type="AlphaFoldDB" id="A0A167JGU6"/>
<feature type="compositionally biased region" description="Low complexity" evidence="2">
    <location>
        <begin position="288"/>
        <end position="301"/>
    </location>
</feature>
<keyword evidence="1" id="KW-0175">Coiled coil</keyword>
<feature type="compositionally biased region" description="Low complexity" evidence="2">
    <location>
        <begin position="362"/>
        <end position="373"/>
    </location>
</feature>
<organism evidence="3 4">
    <name type="scientific">Calocera viscosa (strain TUFC12733)</name>
    <dbReference type="NCBI Taxonomy" id="1330018"/>
    <lineage>
        <taxon>Eukaryota</taxon>
        <taxon>Fungi</taxon>
        <taxon>Dikarya</taxon>
        <taxon>Basidiomycota</taxon>
        <taxon>Agaricomycotina</taxon>
        <taxon>Dacrymycetes</taxon>
        <taxon>Dacrymycetales</taxon>
        <taxon>Dacrymycetaceae</taxon>
        <taxon>Calocera</taxon>
    </lineage>
</organism>
<dbReference type="Proteomes" id="UP000076738">
    <property type="component" value="Unassembled WGS sequence"/>
</dbReference>
<protein>
    <submittedName>
        <fullName evidence="3">Uncharacterized protein</fullName>
    </submittedName>
</protein>
<evidence type="ECO:0000256" key="2">
    <source>
        <dbReference type="SAM" id="MobiDB-lite"/>
    </source>
</evidence>
<sequence length="395" mass="41672">MKTDLAKKEGEAKATQTRITALETQLASHSAAVSSETVPKTEEADVTAAGMEVQKALNDALVQIEQLKAQIATTPAATAGEAVPEIEALRAQHTEELSKLQSELEQQKASVRKAVDEAVKAAIAKERSEQVARVQNIITTNVDKRLNKELEQARAAAVEEVKAAHAAELQELTAKLESVQRESQSRQELNSKANKTWKDSVANLRKHLVTCHQLLVQHGIAVPPEIQKEVQRGLAQAQRNETAAQNGAAAAPAAAPIVPPVVAPPTPAAAQPPAGLPARPTIVPPTAPAQAAADGQQPTPTGARFARPGRGSAGNPAFAAAVAAAAQSSQTAPATIQQVTVPANGQSPGKKRGREGEEEGELPPQQQGQAPGPKRQRIIRNRAQQQQQQAQQQNQ</sequence>
<evidence type="ECO:0000313" key="3">
    <source>
        <dbReference type="EMBL" id="KZO93581.1"/>
    </source>
</evidence>
<accession>A0A167JGU6</accession>
<feature type="coiled-coil region" evidence="1">
    <location>
        <begin position="147"/>
        <end position="189"/>
    </location>
</feature>
<dbReference type="EMBL" id="KV417300">
    <property type="protein sequence ID" value="KZO93581.1"/>
    <property type="molecule type" value="Genomic_DNA"/>
</dbReference>